<keyword evidence="4" id="KW-1185">Reference proteome</keyword>
<dbReference type="Pfam" id="PF07858">
    <property type="entry name" value="LEH"/>
    <property type="match status" value="1"/>
</dbReference>
<protein>
    <submittedName>
        <fullName evidence="2">Limonene-1,2-epoxide hydrolase</fullName>
    </submittedName>
</protein>
<name>A0A7I7PCC9_9MYCO</name>
<dbReference type="Proteomes" id="UP000466894">
    <property type="component" value="Chromosome"/>
</dbReference>
<reference evidence="2" key="3">
    <citation type="submission" date="2020-02" db="EMBL/GenBank/DDBJ databases">
        <authorList>
            <person name="Matsumoto Y."/>
            <person name="Motooka D."/>
            <person name="Nakamura S."/>
        </authorList>
    </citation>
    <scope>NUCLEOTIDE SEQUENCE</scope>
    <source>
        <strain evidence="2">JCM 16367</strain>
    </source>
</reference>
<dbReference type="NCBIfam" id="TIGR02246">
    <property type="entry name" value="SgcJ/EcaC family oxidoreductase"/>
    <property type="match status" value="1"/>
</dbReference>
<dbReference type="AlphaFoldDB" id="A0A7I7PCC9"/>
<sequence>MTPKQTIQEFIAAFVAAWPERDAARVASFFSDDAVYHNIPMEPVQGLQAIEAAVASFMTMGGQARVDVGHIVADGAIVMVERVDYFVADQRTIVLPVVGVFEVHNGKIPAWRDYFDSAGLAAVREDRKDN</sequence>
<dbReference type="InterPro" id="IPR011944">
    <property type="entry name" value="Steroid_delta5-4_isomerase"/>
</dbReference>
<dbReference type="InterPro" id="IPR032710">
    <property type="entry name" value="NTF2-like_dom_sf"/>
</dbReference>
<dbReference type="EMBL" id="MVIC01000027">
    <property type="protein sequence ID" value="ORB13080.1"/>
    <property type="molecule type" value="Genomic_DNA"/>
</dbReference>
<keyword evidence="2" id="KW-0378">Hydrolase</keyword>
<dbReference type="InterPro" id="IPR013100">
    <property type="entry name" value="LEH"/>
</dbReference>
<organism evidence="2 5">
    <name type="scientific">Mycobacterium noviomagense</name>
    <dbReference type="NCBI Taxonomy" id="459858"/>
    <lineage>
        <taxon>Bacteria</taxon>
        <taxon>Bacillati</taxon>
        <taxon>Actinomycetota</taxon>
        <taxon>Actinomycetes</taxon>
        <taxon>Mycobacteriales</taxon>
        <taxon>Mycobacteriaceae</taxon>
        <taxon>Mycobacterium</taxon>
    </lineage>
</organism>
<proteinExistence type="predicted"/>
<dbReference type="GO" id="GO:0016787">
    <property type="term" value="F:hydrolase activity"/>
    <property type="evidence" value="ECO:0007669"/>
    <property type="project" value="UniProtKB-KW"/>
</dbReference>
<accession>A0A7I7PCC9</accession>
<evidence type="ECO:0000313" key="3">
    <source>
        <dbReference type="EMBL" id="ORB13080.1"/>
    </source>
</evidence>
<dbReference type="RefSeq" id="WP_083088488.1">
    <property type="nucleotide sequence ID" value="NZ_AP022583.1"/>
</dbReference>
<evidence type="ECO:0000313" key="2">
    <source>
        <dbReference type="EMBL" id="BBY06179.1"/>
    </source>
</evidence>
<dbReference type="SUPFAM" id="SSF54427">
    <property type="entry name" value="NTF2-like"/>
    <property type="match status" value="1"/>
</dbReference>
<evidence type="ECO:0000313" key="4">
    <source>
        <dbReference type="Proteomes" id="UP000192374"/>
    </source>
</evidence>
<dbReference type="EMBL" id="AP022583">
    <property type="protein sequence ID" value="BBY06179.1"/>
    <property type="molecule type" value="Genomic_DNA"/>
</dbReference>
<dbReference type="OrthoDB" id="9781757at2"/>
<dbReference type="Proteomes" id="UP000192374">
    <property type="component" value="Unassembled WGS sequence"/>
</dbReference>
<evidence type="ECO:0000259" key="1">
    <source>
        <dbReference type="Pfam" id="PF07858"/>
    </source>
</evidence>
<feature type="domain" description="Limonene-1,2-epoxide hydrolase" evidence="1">
    <location>
        <begin position="11"/>
        <end position="118"/>
    </location>
</feature>
<reference evidence="3 4" key="1">
    <citation type="submission" date="2017-02" db="EMBL/GenBank/DDBJ databases">
        <title>The new phylogeny of genus Mycobacterium.</title>
        <authorList>
            <person name="Tortoli E."/>
            <person name="Trovato A."/>
            <person name="Cirillo D.M."/>
        </authorList>
    </citation>
    <scope>NUCLEOTIDE SEQUENCE [LARGE SCALE GENOMIC DNA]</scope>
    <source>
        <strain evidence="3 4">DSM 45145</strain>
    </source>
</reference>
<reference evidence="2 5" key="2">
    <citation type="journal article" date="2019" name="Emerg. Microbes Infect.">
        <title>Comprehensive subspecies identification of 175 nontuberculous mycobacteria species based on 7547 genomic profiles.</title>
        <authorList>
            <person name="Matsumoto Y."/>
            <person name="Kinjo T."/>
            <person name="Motooka D."/>
            <person name="Nabeya D."/>
            <person name="Jung N."/>
            <person name="Uechi K."/>
            <person name="Horii T."/>
            <person name="Iida T."/>
            <person name="Fujita J."/>
            <person name="Nakamura S."/>
        </authorList>
    </citation>
    <scope>NUCLEOTIDE SEQUENCE [LARGE SCALE GENOMIC DNA]</scope>
    <source>
        <strain evidence="2 5">JCM 16367</strain>
    </source>
</reference>
<gene>
    <name evidence="3" type="ORF">BST37_14575</name>
    <name evidence="2" type="ORF">MNVI_14970</name>
</gene>
<evidence type="ECO:0000313" key="5">
    <source>
        <dbReference type="Proteomes" id="UP000466894"/>
    </source>
</evidence>
<dbReference type="KEGG" id="mnv:MNVI_14970"/>
<dbReference type="Gene3D" id="3.10.450.50">
    <property type="match status" value="1"/>
</dbReference>